<comment type="function">
    <text evidence="4">Binds specifically to cytosolic chaperonin (c-CPN) and transfers target proteins to it. Binds to nascent polypeptide chain and promotes folding in an environment in which there are many competing pathways for nonnative proteins. Required for positioning of the mitotic spindle.</text>
</comment>
<feature type="coiled-coil region" evidence="6">
    <location>
        <begin position="158"/>
        <end position="192"/>
    </location>
</feature>
<evidence type="ECO:0000256" key="3">
    <source>
        <dbReference type="ARBA" id="ARBA00023186"/>
    </source>
</evidence>
<dbReference type="Pfam" id="PF01920">
    <property type="entry name" value="Prefoldin_2"/>
    <property type="match status" value="1"/>
</dbReference>
<keyword evidence="3" id="KW-0143">Chaperone</keyword>
<evidence type="ECO:0000256" key="1">
    <source>
        <dbReference type="ARBA" id="ARBA00008045"/>
    </source>
</evidence>
<organism evidence="7 8">
    <name type="scientific">Cylicocyclus nassatus</name>
    <name type="common">Nematode worm</name>
    <dbReference type="NCBI Taxonomy" id="53992"/>
    <lineage>
        <taxon>Eukaryota</taxon>
        <taxon>Metazoa</taxon>
        <taxon>Ecdysozoa</taxon>
        <taxon>Nematoda</taxon>
        <taxon>Chromadorea</taxon>
        <taxon>Rhabditida</taxon>
        <taxon>Rhabditina</taxon>
        <taxon>Rhabditomorpha</taxon>
        <taxon>Strongyloidea</taxon>
        <taxon>Strongylidae</taxon>
        <taxon>Cylicocyclus</taxon>
    </lineage>
</organism>
<dbReference type="InterPro" id="IPR009053">
    <property type="entry name" value="Prefoldin"/>
</dbReference>
<protein>
    <recommendedName>
        <fullName evidence="5">Probable prefoldin subunit 6</fullName>
    </recommendedName>
</protein>
<dbReference type="AlphaFoldDB" id="A0AA36H918"/>
<evidence type="ECO:0000256" key="2">
    <source>
        <dbReference type="ARBA" id="ARBA00011695"/>
    </source>
</evidence>
<evidence type="ECO:0000313" key="8">
    <source>
        <dbReference type="Proteomes" id="UP001176961"/>
    </source>
</evidence>
<evidence type="ECO:0000256" key="4">
    <source>
        <dbReference type="ARBA" id="ARBA00058726"/>
    </source>
</evidence>
<dbReference type="GO" id="GO:0006457">
    <property type="term" value="P:protein folding"/>
    <property type="evidence" value="ECO:0007669"/>
    <property type="project" value="InterPro"/>
</dbReference>
<dbReference type="GO" id="GO:0005737">
    <property type="term" value="C:cytoplasm"/>
    <property type="evidence" value="ECO:0007669"/>
    <property type="project" value="TreeGrafter"/>
</dbReference>
<keyword evidence="6" id="KW-0175">Coiled coil</keyword>
<evidence type="ECO:0000256" key="5">
    <source>
        <dbReference type="ARBA" id="ARBA00072592"/>
    </source>
</evidence>
<keyword evidence="8" id="KW-1185">Reference proteome</keyword>
<evidence type="ECO:0000313" key="7">
    <source>
        <dbReference type="EMBL" id="CAJ0605753.1"/>
    </source>
</evidence>
<gene>
    <name evidence="7" type="ORF">CYNAS_LOCUS17736</name>
</gene>
<name>A0AA36H918_CYLNA</name>
<dbReference type="GO" id="GO:0051082">
    <property type="term" value="F:unfolded protein binding"/>
    <property type="evidence" value="ECO:0007669"/>
    <property type="project" value="InterPro"/>
</dbReference>
<dbReference type="FunFam" id="1.10.287.370:FF:000003">
    <property type="entry name" value="Prefoldin subunit 6"/>
    <property type="match status" value="1"/>
</dbReference>
<dbReference type="InterPro" id="IPR002777">
    <property type="entry name" value="PFD_beta-like"/>
</dbReference>
<dbReference type="GO" id="GO:0016272">
    <property type="term" value="C:prefoldin complex"/>
    <property type="evidence" value="ECO:0007669"/>
    <property type="project" value="InterPro"/>
</dbReference>
<proteinExistence type="inferred from homology"/>
<sequence length="276" mass="32649">MREMETFLAIKPIVVEAMCKKMENKKECIWNYYKECMSTIDNLKEKLSEDGNVKNEFESYWEEKRGKYWLETTTDLLDQLEKRIVELHCQEALVRKEQEKHMTNGNDQTNRSLRSHIDCLETNSRFQILMERLTAATHIVSLTLKSTFPWKQIKFGGMEQLKVQFEEALQKYKEIENDREKYINNRQQLESQLTENTLVKSEFEYLDEDAKVYKLIGACLVRQDIPEARANVDKRLEYINAEIKRVDESLSDFKEKADAQKAKILELQQKLAAGKK</sequence>
<dbReference type="EMBL" id="CATQJL010000316">
    <property type="protein sequence ID" value="CAJ0605753.1"/>
    <property type="molecule type" value="Genomic_DNA"/>
</dbReference>
<dbReference type="GO" id="GO:0051131">
    <property type="term" value="P:chaperone-mediated protein complex assembly"/>
    <property type="evidence" value="ECO:0007669"/>
    <property type="project" value="TreeGrafter"/>
</dbReference>
<dbReference type="CDD" id="cd23161">
    <property type="entry name" value="Prefoldin_6"/>
    <property type="match status" value="1"/>
</dbReference>
<dbReference type="Gene3D" id="1.10.287.370">
    <property type="match status" value="1"/>
</dbReference>
<comment type="similarity">
    <text evidence="1">Belongs to the prefoldin subunit beta family.</text>
</comment>
<evidence type="ECO:0000256" key="6">
    <source>
        <dbReference type="SAM" id="Coils"/>
    </source>
</evidence>
<comment type="subunit">
    <text evidence="2">Heterohexamer of two PFD-alpha type and four PFD-beta type subunits.</text>
</comment>
<comment type="caution">
    <text evidence="7">The sequence shown here is derived from an EMBL/GenBank/DDBJ whole genome shotgun (WGS) entry which is preliminary data.</text>
</comment>
<dbReference type="PANTHER" id="PTHR21431:SF0">
    <property type="entry name" value="PREFOLDIN SUBUNIT 6"/>
    <property type="match status" value="1"/>
</dbReference>
<reference evidence="7" key="1">
    <citation type="submission" date="2023-07" db="EMBL/GenBank/DDBJ databases">
        <authorList>
            <consortium name="CYATHOMIX"/>
        </authorList>
    </citation>
    <scope>NUCLEOTIDE SEQUENCE</scope>
    <source>
        <strain evidence="7">N/A</strain>
    </source>
</reference>
<feature type="coiled-coil region" evidence="6">
    <location>
        <begin position="70"/>
        <end position="97"/>
    </location>
</feature>
<accession>A0AA36H918</accession>
<dbReference type="PANTHER" id="PTHR21431">
    <property type="entry name" value="PREFOLDIN SUBUNIT 6"/>
    <property type="match status" value="1"/>
</dbReference>
<dbReference type="Proteomes" id="UP001176961">
    <property type="component" value="Unassembled WGS sequence"/>
</dbReference>
<dbReference type="SUPFAM" id="SSF46579">
    <property type="entry name" value="Prefoldin"/>
    <property type="match status" value="1"/>
</dbReference>
<dbReference type="GO" id="GO:0051087">
    <property type="term" value="F:protein-folding chaperone binding"/>
    <property type="evidence" value="ECO:0007669"/>
    <property type="project" value="TreeGrafter"/>
</dbReference>